<protein>
    <submittedName>
        <fullName evidence="1">Uncharacterized protein</fullName>
    </submittedName>
</protein>
<reference evidence="1" key="2">
    <citation type="journal article" date="2015" name="Fish Shellfish Immunol.">
        <title>Early steps in the European eel (Anguilla anguilla)-Vibrio vulnificus interaction in the gills: Role of the RtxA13 toxin.</title>
        <authorList>
            <person name="Callol A."/>
            <person name="Pajuelo D."/>
            <person name="Ebbesson L."/>
            <person name="Teles M."/>
            <person name="MacKenzie S."/>
            <person name="Amaro C."/>
        </authorList>
    </citation>
    <scope>NUCLEOTIDE SEQUENCE</scope>
</reference>
<sequence length="31" mass="3574">MMSHQADFITQSSCLHHVTTSVLQFWLLQLA</sequence>
<accession>A0A0E9W7A5</accession>
<name>A0A0E9W7A5_ANGAN</name>
<organism evidence="1">
    <name type="scientific">Anguilla anguilla</name>
    <name type="common">European freshwater eel</name>
    <name type="synonym">Muraena anguilla</name>
    <dbReference type="NCBI Taxonomy" id="7936"/>
    <lineage>
        <taxon>Eukaryota</taxon>
        <taxon>Metazoa</taxon>
        <taxon>Chordata</taxon>
        <taxon>Craniata</taxon>
        <taxon>Vertebrata</taxon>
        <taxon>Euteleostomi</taxon>
        <taxon>Actinopterygii</taxon>
        <taxon>Neopterygii</taxon>
        <taxon>Teleostei</taxon>
        <taxon>Anguilliformes</taxon>
        <taxon>Anguillidae</taxon>
        <taxon>Anguilla</taxon>
    </lineage>
</organism>
<reference evidence="1" key="1">
    <citation type="submission" date="2014-11" db="EMBL/GenBank/DDBJ databases">
        <authorList>
            <person name="Amaro Gonzalez C."/>
        </authorList>
    </citation>
    <scope>NUCLEOTIDE SEQUENCE</scope>
</reference>
<evidence type="ECO:0000313" key="1">
    <source>
        <dbReference type="EMBL" id="JAH85470.1"/>
    </source>
</evidence>
<proteinExistence type="predicted"/>
<dbReference type="AlphaFoldDB" id="A0A0E9W7A5"/>
<dbReference type="EMBL" id="GBXM01023107">
    <property type="protein sequence ID" value="JAH85470.1"/>
    <property type="molecule type" value="Transcribed_RNA"/>
</dbReference>